<keyword evidence="2" id="KW-1185">Reference proteome</keyword>
<dbReference type="AlphaFoldDB" id="A0A1H1KDX8"/>
<evidence type="ECO:0008006" key="3">
    <source>
        <dbReference type="Google" id="ProtNLM"/>
    </source>
</evidence>
<evidence type="ECO:0000313" key="2">
    <source>
        <dbReference type="Proteomes" id="UP000199365"/>
    </source>
</evidence>
<name>A0A1H1KDX8_9BURK</name>
<gene>
    <name evidence="1" type="ORF">SAMN05445850_7318</name>
</gene>
<protein>
    <recommendedName>
        <fullName evidence="3">Lipoprotein</fullName>
    </recommendedName>
</protein>
<dbReference type="EMBL" id="FNKX01000003">
    <property type="protein sequence ID" value="SDR60436.1"/>
    <property type="molecule type" value="Genomic_DNA"/>
</dbReference>
<evidence type="ECO:0000313" key="1">
    <source>
        <dbReference type="EMBL" id="SDR60436.1"/>
    </source>
</evidence>
<proteinExistence type="predicted"/>
<dbReference type="PROSITE" id="PS51257">
    <property type="entry name" value="PROKAR_LIPOPROTEIN"/>
    <property type="match status" value="1"/>
</dbReference>
<reference evidence="2" key="1">
    <citation type="submission" date="2016-10" db="EMBL/GenBank/DDBJ databases">
        <authorList>
            <person name="Varghese N."/>
            <person name="Submissions S."/>
        </authorList>
    </citation>
    <scope>NUCLEOTIDE SEQUENCE [LARGE SCALE GENOMIC DNA]</scope>
    <source>
        <strain evidence="2">DUS833</strain>
    </source>
</reference>
<sequence>MRACRYVALCTLPFMIVGCNTPPIAPGKPVDIPTALEQVLQGLCNFRKDQASRKQDLGAAIDSITVELDLTVDGARNPPVAVAPDIQFIPTVSYGQIMTANRGSRLVLTLKNTGSGAHGGDCDVTAPAR</sequence>
<organism evidence="1 2">
    <name type="scientific">Paraburkholderia tuberum</name>
    <dbReference type="NCBI Taxonomy" id="157910"/>
    <lineage>
        <taxon>Bacteria</taxon>
        <taxon>Pseudomonadati</taxon>
        <taxon>Pseudomonadota</taxon>
        <taxon>Betaproteobacteria</taxon>
        <taxon>Burkholderiales</taxon>
        <taxon>Burkholderiaceae</taxon>
        <taxon>Paraburkholderia</taxon>
    </lineage>
</organism>
<accession>A0A1H1KDX8</accession>
<dbReference type="Proteomes" id="UP000199365">
    <property type="component" value="Unassembled WGS sequence"/>
</dbReference>